<name>A0A1C7LR22_GRIFR</name>
<dbReference type="Gene3D" id="1.20.1280.50">
    <property type="match status" value="1"/>
</dbReference>
<evidence type="ECO:0000313" key="3">
    <source>
        <dbReference type="Proteomes" id="UP000092993"/>
    </source>
</evidence>
<evidence type="ECO:0000313" key="2">
    <source>
        <dbReference type="EMBL" id="OBZ65224.1"/>
    </source>
</evidence>
<dbReference type="SUPFAM" id="SSF52047">
    <property type="entry name" value="RNI-like"/>
    <property type="match status" value="1"/>
</dbReference>
<feature type="domain" description="F-box" evidence="1">
    <location>
        <begin position="11"/>
        <end position="63"/>
    </location>
</feature>
<dbReference type="Proteomes" id="UP000092993">
    <property type="component" value="Unassembled WGS sequence"/>
</dbReference>
<reference evidence="2 3" key="1">
    <citation type="submission" date="2016-03" db="EMBL/GenBank/DDBJ databases">
        <title>Whole genome sequencing of Grifola frondosa 9006-11.</title>
        <authorList>
            <person name="Min B."/>
            <person name="Park H."/>
            <person name="Kim J.-G."/>
            <person name="Cho H."/>
            <person name="Oh Y.-L."/>
            <person name="Kong W.-S."/>
            <person name="Choi I.-G."/>
        </authorList>
    </citation>
    <scope>NUCLEOTIDE SEQUENCE [LARGE SCALE GENOMIC DNA]</scope>
    <source>
        <strain evidence="2 3">9006-11</strain>
    </source>
</reference>
<dbReference type="OrthoDB" id="3181669at2759"/>
<accession>A0A1C7LR22</accession>
<evidence type="ECO:0000259" key="1">
    <source>
        <dbReference type="Pfam" id="PF12937"/>
    </source>
</evidence>
<dbReference type="Pfam" id="PF12937">
    <property type="entry name" value="F-box-like"/>
    <property type="match status" value="1"/>
</dbReference>
<sequence length="506" mass="57598">MSSAVYRLAYELLVQIFVEVRNAAQEHDEQGARYNFRWISVSHVCRTWREVAIDCPKLWSTIYVAGGAPIIWIKEQLLRSKRIPLTVLADSETSLLDQSIQDRRGELEGLVMTESPRIFELRLRADVRKLKLLRMGAPVLQKLVLVNDTRDDNRDDTGVIPNLLFDGETPSLVHLEIHYYPSSWDHSLLSPNLMHLEISARNEYQFDLRGMLAALERMPLLETLGLVLGRKMSFFVVILPARKVSLSHLRYIRLGGRPWACGAVLDYLDFPETATIALVLSDTPRGFRGLVHQIVTCSQRLGPLQALSMDSNEPHSGANDTRLHRLRTWHDVREGALPWAQDGPPPRIDLTLTSPGKFDRLPTRILEIIADEFLGTDVHTLYVSGQCVSSILGWSSIFELFPNVSTLHAVDLYNPHPHFFITDALGVDSLPRLRTLSLGGLNFCLACVDCPTKRFFEDLLWCLKYRRSRIEELDISRCYRGGAWVADEFRKVVGHVSPEYDSKARY</sequence>
<proteinExistence type="predicted"/>
<dbReference type="AlphaFoldDB" id="A0A1C7LR22"/>
<protein>
    <recommendedName>
        <fullName evidence="1">F-box domain-containing protein</fullName>
    </recommendedName>
</protein>
<keyword evidence="3" id="KW-1185">Reference proteome</keyword>
<dbReference type="OMA" id="EWLRITH"/>
<dbReference type="EMBL" id="LUGG01000047">
    <property type="protein sequence ID" value="OBZ65224.1"/>
    <property type="molecule type" value="Genomic_DNA"/>
</dbReference>
<dbReference type="InterPro" id="IPR001810">
    <property type="entry name" value="F-box_dom"/>
</dbReference>
<dbReference type="STRING" id="5627.A0A1C7LR22"/>
<organism evidence="2 3">
    <name type="scientific">Grifola frondosa</name>
    <name type="common">Maitake</name>
    <name type="synonym">Polyporus frondosus</name>
    <dbReference type="NCBI Taxonomy" id="5627"/>
    <lineage>
        <taxon>Eukaryota</taxon>
        <taxon>Fungi</taxon>
        <taxon>Dikarya</taxon>
        <taxon>Basidiomycota</taxon>
        <taxon>Agaricomycotina</taxon>
        <taxon>Agaricomycetes</taxon>
        <taxon>Polyporales</taxon>
        <taxon>Grifolaceae</taxon>
        <taxon>Grifola</taxon>
    </lineage>
</organism>
<gene>
    <name evidence="2" type="ORF">A0H81_14693</name>
</gene>
<comment type="caution">
    <text evidence="2">The sequence shown here is derived from an EMBL/GenBank/DDBJ whole genome shotgun (WGS) entry which is preliminary data.</text>
</comment>